<gene>
    <name evidence="1" type="ORF">H9862_02090</name>
</gene>
<dbReference type="Proteomes" id="UP000823964">
    <property type="component" value="Unassembled WGS sequence"/>
</dbReference>
<evidence type="ECO:0000313" key="2">
    <source>
        <dbReference type="Proteomes" id="UP000823964"/>
    </source>
</evidence>
<reference evidence="1" key="2">
    <citation type="submission" date="2021-04" db="EMBL/GenBank/DDBJ databases">
        <authorList>
            <person name="Gilroy R."/>
        </authorList>
    </citation>
    <scope>NUCLEOTIDE SEQUENCE</scope>
    <source>
        <strain evidence="1">14975</strain>
    </source>
</reference>
<comment type="caution">
    <text evidence="1">The sequence shown here is derived from an EMBL/GenBank/DDBJ whole genome shotgun (WGS) entry which is preliminary data.</text>
</comment>
<organism evidence="1 2">
    <name type="scientific">Candidatus Akkermansia intestinigallinarum</name>
    <dbReference type="NCBI Taxonomy" id="2838431"/>
    <lineage>
        <taxon>Bacteria</taxon>
        <taxon>Pseudomonadati</taxon>
        <taxon>Verrucomicrobiota</taxon>
        <taxon>Verrucomicrobiia</taxon>
        <taxon>Verrucomicrobiales</taxon>
        <taxon>Akkermansiaceae</taxon>
        <taxon>Akkermansia</taxon>
    </lineage>
</organism>
<sequence>MKKTLLLLLSLCMLSCHEVSELDLEQVERVLSVNCDHLKIIKAYHHLDYAVVLIELEEAPTQPFWDDLKKSGWEWQESPEPAYYLGNEWFLTYDADDKTLVFKPAQYLKAHGAQGRVPEPQHR</sequence>
<accession>A0A9D1VAF0</accession>
<name>A0A9D1VAF0_9BACT</name>
<dbReference type="AlphaFoldDB" id="A0A9D1VAF0"/>
<reference evidence="1" key="1">
    <citation type="journal article" date="2021" name="PeerJ">
        <title>Extensive microbial diversity within the chicken gut microbiome revealed by metagenomics and culture.</title>
        <authorList>
            <person name="Gilroy R."/>
            <person name="Ravi A."/>
            <person name="Getino M."/>
            <person name="Pursley I."/>
            <person name="Horton D.L."/>
            <person name="Alikhan N.F."/>
            <person name="Baker D."/>
            <person name="Gharbi K."/>
            <person name="Hall N."/>
            <person name="Watson M."/>
            <person name="Adriaenssens E.M."/>
            <person name="Foster-Nyarko E."/>
            <person name="Jarju S."/>
            <person name="Secka A."/>
            <person name="Antonio M."/>
            <person name="Oren A."/>
            <person name="Chaudhuri R.R."/>
            <person name="La Ragione R."/>
            <person name="Hildebrand F."/>
            <person name="Pallen M.J."/>
        </authorList>
    </citation>
    <scope>NUCLEOTIDE SEQUENCE</scope>
    <source>
        <strain evidence="1">14975</strain>
    </source>
</reference>
<proteinExistence type="predicted"/>
<protein>
    <submittedName>
        <fullName evidence="1">Uncharacterized protein</fullName>
    </submittedName>
</protein>
<evidence type="ECO:0000313" key="1">
    <source>
        <dbReference type="EMBL" id="HIX19377.1"/>
    </source>
</evidence>
<dbReference type="EMBL" id="DXFQ01000034">
    <property type="protein sequence ID" value="HIX19377.1"/>
    <property type="molecule type" value="Genomic_DNA"/>
</dbReference>